<reference evidence="2 3" key="1">
    <citation type="journal article" date="2015" name="Nature">
        <title>rRNA introns, odd ribosomes, and small enigmatic genomes across a large radiation of phyla.</title>
        <authorList>
            <person name="Brown C.T."/>
            <person name="Hug L.A."/>
            <person name="Thomas B.C."/>
            <person name="Sharon I."/>
            <person name="Castelle C.J."/>
            <person name="Singh A."/>
            <person name="Wilkins M.J."/>
            <person name="Williams K.H."/>
            <person name="Banfield J.F."/>
        </authorList>
    </citation>
    <scope>NUCLEOTIDE SEQUENCE [LARGE SCALE GENOMIC DNA]</scope>
</reference>
<dbReference type="Proteomes" id="UP000034799">
    <property type="component" value="Unassembled WGS sequence"/>
</dbReference>
<protein>
    <submittedName>
        <fullName evidence="2">Uncharacterized protein</fullName>
    </submittedName>
</protein>
<dbReference type="EMBL" id="LBWK01000001">
    <property type="protein sequence ID" value="KKR06476.1"/>
    <property type="molecule type" value="Genomic_DNA"/>
</dbReference>
<feature type="compositionally biased region" description="Acidic residues" evidence="1">
    <location>
        <begin position="49"/>
        <end position="76"/>
    </location>
</feature>
<organism evidence="2 3">
    <name type="scientific">candidate division WS6 bacterium GW2011_GWF2_39_15</name>
    <dbReference type="NCBI Taxonomy" id="1619100"/>
    <lineage>
        <taxon>Bacteria</taxon>
        <taxon>Candidatus Dojkabacteria</taxon>
    </lineage>
</organism>
<dbReference type="STRING" id="1619100.UT34_C0001G0517"/>
<sequence>MEPKVKVLIILLTGLFLLAIVSTATFGYLYFREKAKYEQLQNQNKIDDSDTEQAQDTPSETEQDGDGEEVTPPEEPEIITKEFACPEWVYADTAGKTPTMYIVYEDSKDVSFENENKKCEDIVMKYKTAKLYLTYSYGEAYSTLLDKVGTEVVTLKTGQKKDGSITTTQTLGRQKYTKSEAASTQYPAGYWLNYVYLGSKTGCEEYDVMEDKVIGYPCHMGGNPFVTPAGRFDLFFPKGTTQEAIIEGVDFFDYVAKKSYYKEI</sequence>
<name>A0A0G0N0V3_9BACT</name>
<gene>
    <name evidence="2" type="ORF">UT34_C0001G0517</name>
</gene>
<evidence type="ECO:0000313" key="2">
    <source>
        <dbReference type="EMBL" id="KKR06476.1"/>
    </source>
</evidence>
<accession>A0A0G0N0V3</accession>
<dbReference type="AlphaFoldDB" id="A0A0G0N0V3"/>
<comment type="caution">
    <text evidence="2">The sequence shown here is derived from an EMBL/GenBank/DDBJ whole genome shotgun (WGS) entry which is preliminary data.</text>
</comment>
<evidence type="ECO:0000256" key="1">
    <source>
        <dbReference type="SAM" id="MobiDB-lite"/>
    </source>
</evidence>
<dbReference type="PATRIC" id="fig|1619100.3.peg.524"/>
<proteinExistence type="predicted"/>
<evidence type="ECO:0000313" key="3">
    <source>
        <dbReference type="Proteomes" id="UP000034799"/>
    </source>
</evidence>
<feature type="region of interest" description="Disordered" evidence="1">
    <location>
        <begin position="42"/>
        <end position="76"/>
    </location>
</feature>